<gene>
    <name evidence="3" type="ORF">CITCOLO1_LOCUS4274</name>
</gene>
<dbReference type="SUPFAM" id="SSF47473">
    <property type="entry name" value="EF-hand"/>
    <property type="match status" value="1"/>
</dbReference>
<feature type="domain" description="EF-hand" evidence="2">
    <location>
        <begin position="13"/>
        <end position="48"/>
    </location>
</feature>
<reference evidence="3 4" key="1">
    <citation type="submission" date="2024-03" db="EMBL/GenBank/DDBJ databases">
        <authorList>
            <person name="Gkanogiannis A."/>
            <person name="Becerra Lopez-Lavalle L."/>
        </authorList>
    </citation>
    <scope>NUCLEOTIDE SEQUENCE [LARGE SCALE GENOMIC DNA]</scope>
</reference>
<dbReference type="Proteomes" id="UP001642487">
    <property type="component" value="Chromosome 11"/>
</dbReference>
<sequence length="90" mass="10501">MRKMSRASSRLQLSREDIKEIFREHDIDGDGRLSMNEVMKAFGFLGSILPFYKAHYGMAHADADNDGYIIEDELDKLVDYAEKFQHKRQC</sequence>
<evidence type="ECO:0000313" key="3">
    <source>
        <dbReference type="EMBL" id="CAK9312580.1"/>
    </source>
</evidence>
<dbReference type="EMBL" id="OZ021745">
    <property type="protein sequence ID" value="CAK9312580.1"/>
    <property type="molecule type" value="Genomic_DNA"/>
</dbReference>
<dbReference type="PROSITE" id="PS00018">
    <property type="entry name" value="EF_HAND_1"/>
    <property type="match status" value="1"/>
</dbReference>
<evidence type="ECO:0000313" key="4">
    <source>
        <dbReference type="Proteomes" id="UP001642487"/>
    </source>
</evidence>
<accession>A0ABP0XYI1</accession>
<evidence type="ECO:0000259" key="2">
    <source>
        <dbReference type="PROSITE" id="PS50222"/>
    </source>
</evidence>
<dbReference type="PROSITE" id="PS50222">
    <property type="entry name" value="EF_HAND_2"/>
    <property type="match status" value="1"/>
</dbReference>
<organism evidence="3 4">
    <name type="scientific">Citrullus colocynthis</name>
    <name type="common">colocynth</name>
    <dbReference type="NCBI Taxonomy" id="252529"/>
    <lineage>
        <taxon>Eukaryota</taxon>
        <taxon>Viridiplantae</taxon>
        <taxon>Streptophyta</taxon>
        <taxon>Embryophyta</taxon>
        <taxon>Tracheophyta</taxon>
        <taxon>Spermatophyta</taxon>
        <taxon>Magnoliopsida</taxon>
        <taxon>eudicotyledons</taxon>
        <taxon>Gunneridae</taxon>
        <taxon>Pentapetalae</taxon>
        <taxon>rosids</taxon>
        <taxon>fabids</taxon>
        <taxon>Cucurbitales</taxon>
        <taxon>Cucurbitaceae</taxon>
        <taxon>Benincaseae</taxon>
        <taxon>Citrullus</taxon>
    </lineage>
</organism>
<protein>
    <recommendedName>
        <fullName evidence="2">EF-hand domain-containing protein</fullName>
    </recommendedName>
</protein>
<dbReference type="InterPro" id="IPR018247">
    <property type="entry name" value="EF_Hand_1_Ca_BS"/>
</dbReference>
<dbReference type="Pfam" id="PF13405">
    <property type="entry name" value="EF-hand_6"/>
    <property type="match status" value="1"/>
</dbReference>
<dbReference type="InterPro" id="IPR011992">
    <property type="entry name" value="EF-hand-dom_pair"/>
</dbReference>
<keyword evidence="1" id="KW-0106">Calcium</keyword>
<dbReference type="InterPro" id="IPR002048">
    <property type="entry name" value="EF_hand_dom"/>
</dbReference>
<proteinExistence type="predicted"/>
<dbReference type="Gene3D" id="1.10.238.10">
    <property type="entry name" value="EF-hand"/>
    <property type="match status" value="1"/>
</dbReference>
<name>A0ABP0XYI1_9ROSI</name>
<evidence type="ECO:0000256" key="1">
    <source>
        <dbReference type="ARBA" id="ARBA00022837"/>
    </source>
</evidence>
<keyword evidence="4" id="KW-1185">Reference proteome</keyword>